<evidence type="ECO:0000313" key="10">
    <source>
        <dbReference type="Proteomes" id="UP001238179"/>
    </source>
</evidence>
<dbReference type="Gene3D" id="3.90.70.50">
    <property type="entry name" value="Peptidase C10, streptopain"/>
    <property type="match status" value="1"/>
</dbReference>
<evidence type="ECO:0000313" key="9">
    <source>
        <dbReference type="EMBL" id="BDU71597.1"/>
    </source>
</evidence>
<dbReference type="InterPro" id="IPR038765">
    <property type="entry name" value="Papain-like_cys_pep_sf"/>
</dbReference>
<accession>A0AA48GPG9</accession>
<sequence>MRMLPTRSRFTALGFLLAAGTAALAAPVSAVQAGIAAGAWLQRTPRPLETALQPTLTGIETHADADGRVLFHQVKLDGGGFLVLAPDDTLEPVIAFAPQGSLDPDPENHLYLMLQRDMRTRLDVMVRNRTASGPGAAEAAAFKAQVQWKNLLEAPQALALSVGSVSDVRVAPLVASTWNQGAAGGKLTYNYYTPSAYPCGCVATAMAQLMRFHQWPTTAIGAIPFKVTSDKVAQTLTTRGGDGVGGAYVWSDMPLSPGAATTDAQRKMIGSLCLDAGLSVNMAYAADGSGATTSKVPGALMTTFKYANAFYGYRNMDELSGHGLTDMVQPDLDAGYPVILAITGDGGHAVVADGYGYTGSTLYHHLNLGWGGSDNAWYNLPDIGTFANFNLIHGCVYNAFPSGTGEVISGRITDGAGTPVPGVTVTGGTVTSTTNAAGIYALKGVTAGIQTITATRSGQTYPQAVRITGSSVANTTTTGNLWGVDLVQGGGATPTIAPQPLTQNAKLGGSATFTAGATGQGPLHFQWTKNGAAVGTDSPVYTLASAALADDQAAIGLKVTGSQGSADSVPVALNVVRLFNGDFEKGNQGWDLMDDSVVLSSGYYDMVEPHGGGLWLCLGDWTGPVTDYAMQDIELPDVGKLDLSFWLGIGNKSKTPSSVANTFQVLVLDTNNAVLGTFAPRDNTQAALDASGKVVWNAVGPISLAPWKGRTVRLRLESTQAGATDTGTVFAVDDIALAIGAPGPAVALAQGPRTIATGAQVPFSATVTGFSADNRVDWTVNPALGTFSAARTAGDGTPTLFTAGTAAGTCTVTATPVETGNAATTTLALVDAAAVTVGLAPLAPTTATGQNVTFTSTVTPLTDASVTWTATGGTFSVSGGTTATWSAASAGTYTITATSNGAPSRAASTTVNVLDLGSIALTLTPATAVLRPGGSATFTAGGDLGLGVDWTLTAPATHAETGLASTVTVPSTTPLATATYTLTATHKLATAAKATATITVRGLDLDGDGALGFCDLLTLAGQWGKDASSPANFKGSGTVDDTDLATLLTQLQ</sequence>
<dbReference type="GO" id="GO:0006508">
    <property type="term" value="P:proteolysis"/>
    <property type="evidence" value="ECO:0007669"/>
    <property type="project" value="InterPro"/>
</dbReference>
<dbReference type="Proteomes" id="UP001238179">
    <property type="component" value="Chromosome"/>
</dbReference>
<dbReference type="InterPro" id="IPR013784">
    <property type="entry name" value="Carb-bd-like_fold"/>
</dbReference>
<protein>
    <recommendedName>
        <fullName evidence="8">Immunoglobulin domain-containing protein</fullName>
    </recommendedName>
</protein>
<comment type="similarity">
    <text evidence="1">Belongs to the peptidase C10 family.</text>
</comment>
<keyword evidence="2" id="KW-0645">Protease</keyword>
<keyword evidence="5" id="KW-0788">Thiol protease</keyword>
<dbReference type="PROSITE" id="PS00018">
    <property type="entry name" value="EF_HAND_1"/>
    <property type="match status" value="1"/>
</dbReference>
<evidence type="ECO:0000256" key="3">
    <source>
        <dbReference type="ARBA" id="ARBA00022729"/>
    </source>
</evidence>
<dbReference type="InterPro" id="IPR044934">
    <property type="entry name" value="Streptopain_sf"/>
</dbReference>
<dbReference type="Pfam" id="PF01640">
    <property type="entry name" value="Peptidase_C10"/>
    <property type="match status" value="1"/>
</dbReference>
<dbReference type="InterPro" id="IPR003599">
    <property type="entry name" value="Ig_sub"/>
</dbReference>
<dbReference type="EMBL" id="AP027080">
    <property type="protein sequence ID" value="BDU71597.1"/>
    <property type="molecule type" value="Genomic_DNA"/>
</dbReference>
<dbReference type="SUPFAM" id="SSF49452">
    <property type="entry name" value="Starch-binding domain-like"/>
    <property type="match status" value="1"/>
</dbReference>
<evidence type="ECO:0000256" key="1">
    <source>
        <dbReference type="ARBA" id="ARBA00009693"/>
    </source>
</evidence>
<feature type="domain" description="Immunoglobulin" evidence="8">
    <location>
        <begin position="500"/>
        <end position="576"/>
    </location>
</feature>
<dbReference type="RefSeq" id="WP_316414489.1">
    <property type="nucleotide sequence ID" value="NZ_AP027080.1"/>
</dbReference>
<proteinExistence type="inferred from homology"/>
<feature type="domain" description="Immunoglobulin" evidence="8">
    <location>
        <begin position="925"/>
        <end position="1001"/>
    </location>
</feature>
<dbReference type="CDD" id="cd00146">
    <property type="entry name" value="PKD"/>
    <property type="match status" value="1"/>
</dbReference>
<evidence type="ECO:0000256" key="4">
    <source>
        <dbReference type="ARBA" id="ARBA00022801"/>
    </source>
</evidence>
<gene>
    <name evidence="9" type="ORF">METEAL_07710</name>
</gene>
<dbReference type="GO" id="GO:0030246">
    <property type="term" value="F:carbohydrate binding"/>
    <property type="evidence" value="ECO:0007669"/>
    <property type="project" value="InterPro"/>
</dbReference>
<evidence type="ECO:0000256" key="5">
    <source>
        <dbReference type="ARBA" id="ARBA00022807"/>
    </source>
</evidence>
<name>A0AA48GPG9_9BACT</name>
<dbReference type="Gene3D" id="2.60.40.10">
    <property type="entry name" value="Immunoglobulins"/>
    <property type="match status" value="1"/>
</dbReference>
<feature type="signal peptide" evidence="7">
    <location>
        <begin position="1"/>
        <end position="25"/>
    </location>
</feature>
<feature type="chain" id="PRO_5041402590" description="Immunoglobulin domain-containing protein" evidence="7">
    <location>
        <begin position="26"/>
        <end position="1052"/>
    </location>
</feature>
<dbReference type="InterPro" id="IPR036179">
    <property type="entry name" value="Ig-like_dom_sf"/>
</dbReference>
<feature type="active site" description="Nucleophile" evidence="6">
    <location>
        <position position="201"/>
    </location>
</feature>
<dbReference type="InterPro" id="IPR018247">
    <property type="entry name" value="EF_Hand_1_Ca_BS"/>
</dbReference>
<dbReference type="SMART" id="SM00409">
    <property type="entry name" value="IG"/>
    <property type="match status" value="3"/>
</dbReference>
<organism evidence="9 10">
    <name type="scientific">Mesoterricola silvestris</name>
    <dbReference type="NCBI Taxonomy" id="2927979"/>
    <lineage>
        <taxon>Bacteria</taxon>
        <taxon>Pseudomonadati</taxon>
        <taxon>Acidobacteriota</taxon>
        <taxon>Holophagae</taxon>
        <taxon>Holophagales</taxon>
        <taxon>Holophagaceae</taxon>
        <taxon>Mesoterricola</taxon>
    </lineage>
</organism>
<evidence type="ECO:0000256" key="7">
    <source>
        <dbReference type="SAM" id="SignalP"/>
    </source>
</evidence>
<feature type="active site" description="Proton acceptor" evidence="6">
    <location>
        <position position="348"/>
    </location>
</feature>
<keyword evidence="3 7" id="KW-0732">Signal</keyword>
<dbReference type="SUPFAM" id="SSF54001">
    <property type="entry name" value="Cysteine proteinases"/>
    <property type="match status" value="1"/>
</dbReference>
<dbReference type="GO" id="GO:0008234">
    <property type="term" value="F:cysteine-type peptidase activity"/>
    <property type="evidence" value="ECO:0007669"/>
    <property type="project" value="InterPro"/>
</dbReference>
<feature type="domain" description="Immunoglobulin" evidence="8">
    <location>
        <begin position="841"/>
        <end position="914"/>
    </location>
</feature>
<dbReference type="KEGG" id="msil:METEAL_07710"/>
<dbReference type="InterPro" id="IPR013783">
    <property type="entry name" value="Ig-like_fold"/>
</dbReference>
<reference evidence="10" key="1">
    <citation type="journal article" date="2023" name="Int. J. Syst. Evol. Microbiol.">
        <title>Mesoterricola silvestris gen. nov., sp. nov., Mesoterricola sediminis sp. nov., Geothrix oryzae sp. nov., Geothrix edaphica sp. nov., Geothrix rubra sp. nov., and Geothrix limicola sp. nov., six novel members of Acidobacteriota isolated from soils.</title>
        <authorList>
            <person name="Itoh H."/>
            <person name="Sugisawa Y."/>
            <person name="Mise K."/>
            <person name="Xu Z."/>
            <person name="Kuniyasu M."/>
            <person name="Ushijima N."/>
            <person name="Kawano K."/>
            <person name="Kobayashi E."/>
            <person name="Shiratori Y."/>
            <person name="Masuda Y."/>
            <person name="Senoo K."/>
        </authorList>
    </citation>
    <scope>NUCLEOTIDE SEQUENCE [LARGE SCALE GENOMIC DNA]</scope>
    <source>
        <strain evidence="10">W79</strain>
    </source>
</reference>
<dbReference type="SUPFAM" id="SSF48726">
    <property type="entry name" value="Immunoglobulin"/>
    <property type="match status" value="1"/>
</dbReference>
<evidence type="ECO:0000256" key="2">
    <source>
        <dbReference type="ARBA" id="ARBA00022670"/>
    </source>
</evidence>
<evidence type="ECO:0000259" key="8">
    <source>
        <dbReference type="SMART" id="SM00409"/>
    </source>
</evidence>
<evidence type="ECO:0000256" key="6">
    <source>
        <dbReference type="PIRSR" id="PIRSR600200-1"/>
    </source>
</evidence>
<keyword evidence="4" id="KW-0378">Hydrolase</keyword>
<dbReference type="InterPro" id="IPR025896">
    <property type="entry name" value="Spi_Prtas-inh"/>
</dbReference>
<dbReference type="Pfam" id="PF13734">
    <property type="entry name" value="Inhibitor_I69"/>
    <property type="match status" value="1"/>
</dbReference>
<dbReference type="AlphaFoldDB" id="A0AA48GPG9"/>
<dbReference type="PRINTS" id="PR00797">
    <property type="entry name" value="STREPTOPAIN"/>
</dbReference>
<keyword evidence="10" id="KW-1185">Reference proteome</keyword>
<dbReference type="InterPro" id="IPR000200">
    <property type="entry name" value="Peptidase_C10"/>
</dbReference>